<proteinExistence type="predicted"/>
<accession>A0A1X7VR44</accession>
<sequence>LVPSTSSHLAPPTTIQDTPLLRIPLTQFVPVHSCSYQ</sequence>
<organism evidence="1">
    <name type="scientific">Amphimedon queenslandica</name>
    <name type="common">Sponge</name>
    <dbReference type="NCBI Taxonomy" id="400682"/>
    <lineage>
        <taxon>Eukaryota</taxon>
        <taxon>Metazoa</taxon>
        <taxon>Porifera</taxon>
        <taxon>Demospongiae</taxon>
        <taxon>Heteroscleromorpha</taxon>
        <taxon>Haplosclerida</taxon>
        <taxon>Niphatidae</taxon>
        <taxon>Amphimedon</taxon>
    </lineage>
</organism>
<name>A0A1X7VR44_AMPQE</name>
<evidence type="ECO:0000313" key="1">
    <source>
        <dbReference type="EnsemblMetazoa" id="Aqu2.1.42547_001"/>
    </source>
</evidence>
<dbReference type="EnsemblMetazoa" id="Aqu2.1.42547_001">
    <property type="protein sequence ID" value="Aqu2.1.42547_001"/>
    <property type="gene ID" value="Aqu2.1.42547"/>
</dbReference>
<dbReference type="AlphaFoldDB" id="A0A1X7VR44"/>
<protein>
    <submittedName>
        <fullName evidence="1">Uncharacterized protein</fullName>
    </submittedName>
</protein>
<reference evidence="1" key="1">
    <citation type="submission" date="2017-05" db="UniProtKB">
        <authorList>
            <consortium name="EnsemblMetazoa"/>
        </authorList>
    </citation>
    <scope>IDENTIFICATION</scope>
</reference>
<dbReference type="InParanoid" id="A0A1X7VR44"/>